<dbReference type="EMBL" id="AGWN01000001">
    <property type="protein sequence ID" value="EPD30787.1"/>
    <property type="molecule type" value="Genomic_DNA"/>
</dbReference>
<dbReference type="InterPro" id="IPR017871">
    <property type="entry name" value="ABC_transporter-like_CS"/>
</dbReference>
<evidence type="ECO:0000256" key="3">
    <source>
        <dbReference type="ARBA" id="ARBA00022448"/>
    </source>
</evidence>
<dbReference type="GO" id="GO:0015098">
    <property type="term" value="F:molybdate ion transmembrane transporter activity"/>
    <property type="evidence" value="ECO:0007669"/>
    <property type="project" value="InterPro"/>
</dbReference>
<dbReference type="SUPFAM" id="SSF161098">
    <property type="entry name" value="MetI-like"/>
    <property type="match status" value="1"/>
</dbReference>
<dbReference type="Gene3D" id="3.40.50.300">
    <property type="entry name" value="P-loop containing nucleotide triphosphate hydrolases"/>
    <property type="match status" value="1"/>
</dbReference>
<evidence type="ECO:0000256" key="7">
    <source>
        <dbReference type="ARBA" id="ARBA00022741"/>
    </source>
</evidence>
<keyword evidence="15" id="KW-1185">Reference proteome</keyword>
<evidence type="ECO:0000256" key="6">
    <source>
        <dbReference type="ARBA" id="ARBA00022692"/>
    </source>
</evidence>
<dbReference type="PANTHER" id="PTHR30183:SF3">
    <property type="entry name" value="MOLYBDENUM TRANSPORT SYSTEM PERMEASE PROTEIN MODB"/>
    <property type="match status" value="1"/>
</dbReference>
<comment type="similarity">
    <text evidence="2">Belongs to the binding-protein-dependent transport system permease family. CysTW subfamily.</text>
</comment>
<dbReference type="NCBIfam" id="TIGR02141">
    <property type="entry name" value="modB_ABC"/>
    <property type="match status" value="1"/>
</dbReference>
<gene>
    <name evidence="14" type="ORF">HMPREF9238_00542</name>
</gene>
<dbReference type="RefSeq" id="WP_016443899.1">
    <property type="nucleotide sequence ID" value="NZ_KE150266.1"/>
</dbReference>
<dbReference type="Gene3D" id="1.10.3720.10">
    <property type="entry name" value="MetI-like"/>
    <property type="match status" value="1"/>
</dbReference>
<dbReference type="InterPro" id="IPR003593">
    <property type="entry name" value="AAA+_ATPase"/>
</dbReference>
<evidence type="ECO:0000256" key="8">
    <source>
        <dbReference type="ARBA" id="ARBA00022840"/>
    </source>
</evidence>
<keyword evidence="3 11" id="KW-0813">Transport</keyword>
<dbReference type="CDD" id="cd06261">
    <property type="entry name" value="TM_PBP2"/>
    <property type="match status" value="1"/>
</dbReference>
<keyword evidence="6 11" id="KW-0812">Transmembrane</keyword>
<organism evidence="14 15">
    <name type="scientific">Gleimia europaea ACS-120-V-Col10b</name>
    <dbReference type="NCBI Taxonomy" id="883069"/>
    <lineage>
        <taxon>Bacteria</taxon>
        <taxon>Bacillati</taxon>
        <taxon>Actinomycetota</taxon>
        <taxon>Actinomycetes</taxon>
        <taxon>Actinomycetales</taxon>
        <taxon>Actinomycetaceae</taxon>
        <taxon>Gleimia</taxon>
    </lineage>
</organism>
<evidence type="ECO:0000256" key="4">
    <source>
        <dbReference type="ARBA" id="ARBA00022475"/>
    </source>
</evidence>
<protein>
    <submittedName>
        <fullName evidence="14">NifC-like ABC-type porter</fullName>
    </submittedName>
</protein>
<evidence type="ECO:0000313" key="14">
    <source>
        <dbReference type="EMBL" id="EPD30787.1"/>
    </source>
</evidence>
<evidence type="ECO:0000256" key="10">
    <source>
        <dbReference type="ARBA" id="ARBA00023136"/>
    </source>
</evidence>
<dbReference type="PANTHER" id="PTHR30183">
    <property type="entry name" value="MOLYBDENUM TRANSPORT SYSTEM PERMEASE PROTEIN MODB"/>
    <property type="match status" value="1"/>
</dbReference>
<dbReference type="GO" id="GO:0016887">
    <property type="term" value="F:ATP hydrolysis activity"/>
    <property type="evidence" value="ECO:0007669"/>
    <property type="project" value="InterPro"/>
</dbReference>
<evidence type="ECO:0000259" key="13">
    <source>
        <dbReference type="PROSITE" id="PS50928"/>
    </source>
</evidence>
<dbReference type="PROSITE" id="PS50893">
    <property type="entry name" value="ABC_TRANSPORTER_2"/>
    <property type="match status" value="1"/>
</dbReference>
<keyword evidence="9 11" id="KW-1133">Transmembrane helix</keyword>
<evidence type="ECO:0000313" key="15">
    <source>
        <dbReference type="Proteomes" id="UP000014387"/>
    </source>
</evidence>
<dbReference type="InterPro" id="IPR011867">
    <property type="entry name" value="ModB_ABC"/>
</dbReference>
<dbReference type="PROSITE" id="PS00211">
    <property type="entry name" value="ABC_TRANSPORTER_1"/>
    <property type="match status" value="1"/>
</dbReference>
<sequence>MSRQHPNSRREIAAGPAPWLGVPATIALVFVVVPFIGMFAQVQWADLPSLLAGEAARDALWLSLKTTFASTIISLLFGIPLAHVLAHTSHGARASLGSVLRLLVTLPMVVPPVVAGLALLVTFGRRGLIGSYLQVLGIEIGFSTIAVVMAQVFVSMPFLVISLEGALRSRGRDLEKAASNLGASRTRVFFEITLPLTVPAMASGTALTFARALGEFGATITFAGSLQGVTRTLPLEIYLQREIDTATALALATVILLVAGLVIAITSAISKISARKSREATRRKEPESARQNQLVTMCELNDLDMSAQQWENAPVGIEINAGVAERHVHIDAQLKRGAITAIVGPNGSGKTTAIELIAGTLVPSSGSRTLNLDTDPTIVWLEQRALLFPHLTACQNVAFGPRIKGLSSEAATKRALAELEAVGCLHLKDRLPSELSGGQAQRVAIARALAVNPDLVLLDEPFAAVDSEVAWPLRLVLRERIRAAGATAVMVTHDLTDAAFMADQIITLEEGQVSENGFKTHVLQRPTSAFLTRLTGANIVTEDAHTLVVRPSDFRVASGHGVDGIHGQVQRRVLLPTGEIAIVSGEDGALISVATNAYNADLLQPGTDVTLHAKVASPLA</sequence>
<keyword evidence="8" id="KW-0067">ATP-binding</keyword>
<dbReference type="InterPro" id="IPR035906">
    <property type="entry name" value="MetI-like_sf"/>
</dbReference>
<keyword evidence="5" id="KW-0500">Molybdenum</keyword>
<dbReference type="SUPFAM" id="SSF52540">
    <property type="entry name" value="P-loop containing nucleoside triphosphate hydrolases"/>
    <property type="match status" value="1"/>
</dbReference>
<dbReference type="GO" id="GO:0005524">
    <property type="term" value="F:ATP binding"/>
    <property type="evidence" value="ECO:0007669"/>
    <property type="project" value="UniProtKB-KW"/>
</dbReference>
<feature type="transmembrane region" description="Helical" evidence="11">
    <location>
        <begin position="248"/>
        <end position="269"/>
    </location>
</feature>
<dbReference type="Pfam" id="PF00005">
    <property type="entry name" value="ABC_tran"/>
    <property type="match status" value="1"/>
</dbReference>
<dbReference type="GO" id="GO:0005886">
    <property type="term" value="C:plasma membrane"/>
    <property type="evidence" value="ECO:0007669"/>
    <property type="project" value="UniProtKB-SubCell"/>
</dbReference>
<dbReference type="AlphaFoldDB" id="A0A9W5VWA8"/>
<dbReference type="InterPro" id="IPR006469">
    <property type="entry name" value="NifC_ABC_porter"/>
</dbReference>
<comment type="caution">
    <text evidence="14">The sequence shown here is derived from an EMBL/GenBank/DDBJ whole genome shotgun (WGS) entry which is preliminary data.</text>
</comment>
<evidence type="ECO:0000256" key="9">
    <source>
        <dbReference type="ARBA" id="ARBA00022989"/>
    </source>
</evidence>
<evidence type="ECO:0000256" key="2">
    <source>
        <dbReference type="ARBA" id="ARBA00007069"/>
    </source>
</evidence>
<name>A0A9W5VWA8_9ACTO</name>
<accession>A0A9W5VWA8</accession>
<evidence type="ECO:0000256" key="5">
    <source>
        <dbReference type="ARBA" id="ARBA00022505"/>
    </source>
</evidence>
<dbReference type="PROSITE" id="PS50928">
    <property type="entry name" value="ABC_TM1"/>
    <property type="match status" value="1"/>
</dbReference>
<keyword evidence="7" id="KW-0547">Nucleotide-binding</keyword>
<dbReference type="InterPro" id="IPR027417">
    <property type="entry name" value="P-loop_NTPase"/>
</dbReference>
<keyword evidence="4" id="KW-1003">Cell membrane</keyword>
<dbReference type="Pfam" id="PF00528">
    <property type="entry name" value="BPD_transp_1"/>
    <property type="match status" value="1"/>
</dbReference>
<feature type="transmembrane region" description="Helical" evidence="11">
    <location>
        <begin position="98"/>
        <end position="120"/>
    </location>
</feature>
<feature type="domain" description="ABC transmembrane type-1" evidence="13">
    <location>
        <begin position="60"/>
        <end position="267"/>
    </location>
</feature>
<dbReference type="Proteomes" id="UP000014387">
    <property type="component" value="Unassembled WGS sequence"/>
</dbReference>
<evidence type="ECO:0000256" key="11">
    <source>
        <dbReference type="RuleBase" id="RU363032"/>
    </source>
</evidence>
<dbReference type="SMART" id="SM00382">
    <property type="entry name" value="AAA"/>
    <property type="match status" value="1"/>
</dbReference>
<comment type="subcellular location">
    <subcellularLocation>
        <location evidence="1 11">Cell membrane</location>
        <topology evidence="1 11">Multi-pass membrane protein</topology>
    </subcellularLocation>
</comment>
<feature type="transmembrane region" description="Helical" evidence="11">
    <location>
        <begin position="140"/>
        <end position="167"/>
    </location>
</feature>
<dbReference type="InterPro" id="IPR000515">
    <property type="entry name" value="MetI-like"/>
</dbReference>
<feature type="transmembrane region" description="Helical" evidence="11">
    <location>
        <begin position="60"/>
        <end position="86"/>
    </location>
</feature>
<keyword evidence="10 11" id="KW-0472">Membrane</keyword>
<feature type="domain" description="ABC transporter" evidence="12">
    <location>
        <begin position="300"/>
        <end position="535"/>
    </location>
</feature>
<evidence type="ECO:0000259" key="12">
    <source>
        <dbReference type="PROSITE" id="PS50893"/>
    </source>
</evidence>
<feature type="transmembrane region" description="Helical" evidence="11">
    <location>
        <begin position="20"/>
        <end position="40"/>
    </location>
</feature>
<dbReference type="InterPro" id="IPR003439">
    <property type="entry name" value="ABC_transporter-like_ATP-bd"/>
</dbReference>
<proteinExistence type="inferred from homology"/>
<evidence type="ECO:0000256" key="1">
    <source>
        <dbReference type="ARBA" id="ARBA00004651"/>
    </source>
</evidence>
<reference evidence="14 15" key="1">
    <citation type="submission" date="2013-05" db="EMBL/GenBank/DDBJ databases">
        <title>The Genome Sequence of Actinomyces europaeus ACS-120-V-COL10B.</title>
        <authorList>
            <consortium name="The Broad Institute Genomics Platform"/>
            <person name="Earl A."/>
            <person name="Ward D."/>
            <person name="Feldgarden M."/>
            <person name="Gevers D."/>
            <person name="Saerens B."/>
            <person name="Vaneechoutte M."/>
            <person name="Walker B."/>
            <person name="Young S."/>
            <person name="Zeng Q."/>
            <person name="Gargeya S."/>
            <person name="Fitzgerald M."/>
            <person name="Haas B."/>
            <person name="Abouelleil A."/>
            <person name="Allen A.W."/>
            <person name="Alvarado L."/>
            <person name="Arachchi H.M."/>
            <person name="Berlin A.M."/>
            <person name="Chapman S.B."/>
            <person name="Gainer-Dewar J."/>
            <person name="Goldberg J."/>
            <person name="Griggs A."/>
            <person name="Gujja S."/>
            <person name="Hansen M."/>
            <person name="Howarth C."/>
            <person name="Imamovic A."/>
            <person name="Ireland A."/>
            <person name="Larimer J."/>
            <person name="McCowan C."/>
            <person name="Murphy C."/>
            <person name="Pearson M."/>
            <person name="Poon T.W."/>
            <person name="Priest M."/>
            <person name="Roberts A."/>
            <person name="Saif S."/>
            <person name="Shea T."/>
            <person name="Sisk P."/>
            <person name="Sykes S."/>
            <person name="Wortman J."/>
            <person name="Nusbaum C."/>
            <person name="Birren B."/>
        </authorList>
    </citation>
    <scope>NUCLEOTIDE SEQUENCE [LARGE SCALE GENOMIC DNA]</scope>
    <source>
        <strain evidence="14 15">ACS-120-V-Col10b</strain>
    </source>
</reference>
<dbReference type="NCBIfam" id="TIGR01581">
    <property type="entry name" value="Mo_ABC_porter"/>
    <property type="match status" value="1"/>
</dbReference>